<dbReference type="RefSeq" id="WP_155162367.1">
    <property type="nucleotide sequence ID" value="NZ_JADMOA010000004.1"/>
</dbReference>
<evidence type="ECO:0000313" key="1">
    <source>
        <dbReference type="EMBL" id="MTV00717.1"/>
    </source>
</evidence>
<gene>
    <name evidence="1" type="ORF">GME02_03380</name>
</gene>
<dbReference type="Proteomes" id="UP000482671">
    <property type="component" value="Unassembled WGS sequence"/>
</dbReference>
<reference evidence="1 2" key="1">
    <citation type="journal article" date="2019" name="Nat. Med.">
        <title>A library of human gut bacterial isolates paired with longitudinal multiomics data enables mechanistic microbiome research.</title>
        <authorList>
            <person name="Poyet M."/>
            <person name="Groussin M."/>
            <person name="Gibbons S.M."/>
            <person name="Avila-Pacheco J."/>
            <person name="Jiang X."/>
            <person name="Kearney S.M."/>
            <person name="Perrotta A.R."/>
            <person name="Berdy B."/>
            <person name="Zhao S."/>
            <person name="Lieberman T.D."/>
            <person name="Swanson P.K."/>
            <person name="Smith M."/>
            <person name="Roesemann S."/>
            <person name="Alexander J.E."/>
            <person name="Rich S.A."/>
            <person name="Livny J."/>
            <person name="Vlamakis H."/>
            <person name="Clish C."/>
            <person name="Bullock K."/>
            <person name="Deik A."/>
            <person name="Scott J."/>
            <person name="Pierce K.A."/>
            <person name="Xavier R.J."/>
            <person name="Alm E.J."/>
        </authorList>
    </citation>
    <scope>NUCLEOTIDE SEQUENCE [LARGE SCALE GENOMIC DNA]</scope>
    <source>
        <strain evidence="1 2">BIOML-A11</strain>
    </source>
</reference>
<organism evidence="1 2">
    <name type="scientific">Parabacteroides merdae</name>
    <dbReference type="NCBI Taxonomy" id="46503"/>
    <lineage>
        <taxon>Bacteria</taxon>
        <taxon>Pseudomonadati</taxon>
        <taxon>Bacteroidota</taxon>
        <taxon>Bacteroidia</taxon>
        <taxon>Bacteroidales</taxon>
        <taxon>Tannerellaceae</taxon>
        <taxon>Parabacteroides</taxon>
    </lineage>
</organism>
<accession>A0A9Q4RBS8</accession>
<dbReference type="EMBL" id="WNDD01000003">
    <property type="protein sequence ID" value="MTV00717.1"/>
    <property type="molecule type" value="Genomic_DNA"/>
</dbReference>
<name>A0A9Q4RBS8_9BACT</name>
<sequence length="187" mass="22077">MELFLNLNNDWKQLVYKNWLLLKMLQYPLDVFLYDDSYGMDFLLCKALEWESNNPEEDLKKLERFVNSRLQHISEEIADSICQMEFIHINSNIDNLSPLSLFNNIKIVDFHGENKSNVNDFIPLAKDRYIYVLDYADYETINFDLRSNITSIPNIKYIKGYGIPLELSTIVCDLKGYNIHNINQGYE</sequence>
<evidence type="ECO:0000313" key="2">
    <source>
        <dbReference type="Proteomes" id="UP000482671"/>
    </source>
</evidence>
<dbReference type="AlphaFoldDB" id="A0A9Q4RBS8"/>
<protein>
    <submittedName>
        <fullName evidence="1">Uncharacterized protein</fullName>
    </submittedName>
</protein>
<comment type="caution">
    <text evidence="1">The sequence shown here is derived from an EMBL/GenBank/DDBJ whole genome shotgun (WGS) entry which is preliminary data.</text>
</comment>
<proteinExistence type="predicted"/>